<dbReference type="InterPro" id="IPR037519">
    <property type="entry name" value="LITAF_fam"/>
</dbReference>
<comment type="similarity">
    <text evidence="4">Belongs to the CDIP1/LITAF family.</text>
</comment>
<organism evidence="10 11">
    <name type="scientific">Agrilus planipennis</name>
    <name type="common">Emerald ash borer</name>
    <name type="synonym">Agrilus marcopoli</name>
    <dbReference type="NCBI Taxonomy" id="224129"/>
    <lineage>
        <taxon>Eukaryota</taxon>
        <taxon>Metazoa</taxon>
        <taxon>Ecdysozoa</taxon>
        <taxon>Arthropoda</taxon>
        <taxon>Hexapoda</taxon>
        <taxon>Insecta</taxon>
        <taxon>Pterygota</taxon>
        <taxon>Neoptera</taxon>
        <taxon>Endopterygota</taxon>
        <taxon>Coleoptera</taxon>
        <taxon>Polyphaga</taxon>
        <taxon>Elateriformia</taxon>
        <taxon>Buprestoidea</taxon>
        <taxon>Buprestidae</taxon>
        <taxon>Agrilinae</taxon>
        <taxon>Agrilus</taxon>
    </lineage>
</organism>
<dbReference type="GO" id="GO:0008270">
    <property type="term" value="F:zinc ion binding"/>
    <property type="evidence" value="ECO:0007669"/>
    <property type="project" value="TreeGrafter"/>
</dbReference>
<evidence type="ECO:0000256" key="3">
    <source>
        <dbReference type="ARBA" id="ARBA00004630"/>
    </source>
</evidence>
<dbReference type="KEGG" id="apln:108745185"/>
<reference evidence="11" key="1">
    <citation type="submission" date="2025-08" db="UniProtKB">
        <authorList>
            <consortium name="RefSeq"/>
        </authorList>
    </citation>
    <scope>IDENTIFICATION</scope>
    <source>
        <tissue evidence="11">Entire body</tissue>
    </source>
</reference>
<accession>A0A1W4XWK1</accession>
<evidence type="ECO:0000256" key="6">
    <source>
        <dbReference type="ARBA" id="ARBA00022833"/>
    </source>
</evidence>
<dbReference type="FunCoup" id="A0A1W4XWK1">
    <property type="interactions" value="72"/>
</dbReference>
<dbReference type="Proteomes" id="UP000192223">
    <property type="component" value="Unplaced"/>
</dbReference>
<evidence type="ECO:0000259" key="9">
    <source>
        <dbReference type="PROSITE" id="PS51837"/>
    </source>
</evidence>
<evidence type="ECO:0000256" key="1">
    <source>
        <dbReference type="ARBA" id="ARBA00004414"/>
    </source>
</evidence>
<dbReference type="AlphaFoldDB" id="A0A1W4XWK1"/>
<keyword evidence="7 8" id="KW-0472">Membrane</keyword>
<keyword evidence="5" id="KW-0479">Metal-binding</keyword>
<protein>
    <submittedName>
        <fullName evidence="11">Lipopolysaccharide-induced tumor necrosis factor-alpha factor</fullName>
    </submittedName>
</protein>
<dbReference type="SMART" id="SM00714">
    <property type="entry name" value="LITAF"/>
    <property type="match status" value="1"/>
</dbReference>
<sequence>MTKYLRLGHQDETMVNDPPTYNNAITAGAPPPPGFVPTPSTHNATIIVSGPPQGSFGPRSKMTVCPYCNSHISSKVVSNATTKTHLIALLLCLGLCWCCVCLPYCMDSCRNQNHYCPNCEVFLGTYTN</sequence>
<dbReference type="GeneID" id="108745185"/>
<dbReference type="PROSITE" id="PS51837">
    <property type="entry name" value="LITAF"/>
    <property type="match status" value="1"/>
</dbReference>
<dbReference type="STRING" id="224129.A0A1W4XWK1"/>
<dbReference type="GO" id="GO:0031902">
    <property type="term" value="C:late endosome membrane"/>
    <property type="evidence" value="ECO:0007669"/>
    <property type="project" value="UniProtKB-SubCell"/>
</dbReference>
<feature type="transmembrane region" description="Helical" evidence="8">
    <location>
        <begin position="86"/>
        <end position="105"/>
    </location>
</feature>
<feature type="domain" description="LITAF" evidence="9">
    <location>
        <begin position="44"/>
        <end position="128"/>
    </location>
</feature>
<keyword evidence="8" id="KW-0812">Transmembrane</keyword>
<proteinExistence type="inferred from homology"/>
<dbReference type="InterPro" id="IPR006629">
    <property type="entry name" value="LITAF"/>
</dbReference>
<keyword evidence="10" id="KW-1185">Reference proteome</keyword>
<name>A0A1W4XWK1_AGRPL</name>
<dbReference type="GO" id="GO:0005765">
    <property type="term" value="C:lysosomal membrane"/>
    <property type="evidence" value="ECO:0007669"/>
    <property type="project" value="UniProtKB-SubCell"/>
</dbReference>
<evidence type="ECO:0000313" key="10">
    <source>
        <dbReference type="Proteomes" id="UP000192223"/>
    </source>
</evidence>
<dbReference type="OrthoDB" id="5599753at2759"/>
<comment type="subcellular location">
    <subcellularLocation>
        <location evidence="2">Endosome membrane</location>
        <topology evidence="2">Peripheral membrane protein</topology>
    </subcellularLocation>
    <subcellularLocation>
        <location evidence="1">Late endosome membrane</location>
    </subcellularLocation>
    <subcellularLocation>
        <location evidence="3">Lysosome membrane</location>
        <topology evidence="3">Peripheral membrane protein</topology>
        <orientation evidence="3">Cytoplasmic side</orientation>
    </subcellularLocation>
</comment>
<gene>
    <name evidence="11" type="primary">LOC108745185</name>
</gene>
<dbReference type="InParanoid" id="A0A1W4XWK1"/>
<keyword evidence="6" id="KW-0862">Zinc</keyword>
<dbReference type="PANTHER" id="PTHR23292:SF14">
    <property type="entry name" value="FI16615P1-RELATED"/>
    <property type="match status" value="1"/>
</dbReference>
<keyword evidence="8" id="KW-1133">Transmembrane helix</keyword>
<evidence type="ECO:0000256" key="2">
    <source>
        <dbReference type="ARBA" id="ARBA00004481"/>
    </source>
</evidence>
<dbReference type="PANTHER" id="PTHR23292">
    <property type="entry name" value="LIPOPOLYSACCHARIDE-INDUCED TUMOR NECROSIS FACTOR-ALPHA FACTOR"/>
    <property type="match status" value="1"/>
</dbReference>
<evidence type="ECO:0000313" key="11">
    <source>
        <dbReference type="RefSeq" id="XP_018336810.1"/>
    </source>
</evidence>
<dbReference type="RefSeq" id="XP_018336810.1">
    <property type="nucleotide sequence ID" value="XM_018481308.2"/>
</dbReference>
<evidence type="ECO:0000256" key="8">
    <source>
        <dbReference type="SAM" id="Phobius"/>
    </source>
</evidence>
<dbReference type="Pfam" id="PF10601">
    <property type="entry name" value="zf-LITAF-like"/>
    <property type="match status" value="1"/>
</dbReference>
<evidence type="ECO:0000256" key="5">
    <source>
        <dbReference type="ARBA" id="ARBA00022723"/>
    </source>
</evidence>
<evidence type="ECO:0000256" key="4">
    <source>
        <dbReference type="ARBA" id="ARBA00005975"/>
    </source>
</evidence>
<evidence type="ECO:0000256" key="7">
    <source>
        <dbReference type="ARBA" id="ARBA00023136"/>
    </source>
</evidence>